<dbReference type="Proteomes" id="UP000003465">
    <property type="component" value="Unassembled WGS sequence"/>
</dbReference>
<evidence type="ECO:0000313" key="1">
    <source>
        <dbReference type="EMBL" id="EGH26962.1"/>
    </source>
</evidence>
<reference evidence="1 2" key="1">
    <citation type="journal article" date="2011" name="PLoS Pathog.">
        <title>Dynamic evolution of pathogenicity revealed by sequencing and comparative genomics of 19 Pseudomonas syringae isolates.</title>
        <authorList>
            <person name="Baltrus D.A."/>
            <person name="Nishimura M.T."/>
            <person name="Romanchuk A."/>
            <person name="Chang J.H."/>
            <person name="Mukhtar M.S."/>
            <person name="Cherkis K."/>
            <person name="Roach J."/>
            <person name="Grant S.R."/>
            <person name="Jones C.D."/>
            <person name="Dangl J.L."/>
        </authorList>
    </citation>
    <scope>NUCLEOTIDE SEQUENCE [LARGE SCALE GENOMIC DNA]</scope>
    <source>
        <strain evidence="1 2">301020</strain>
    </source>
</reference>
<organism evidence="1 2">
    <name type="scientific">Pseudomonas amygdali pv. mori str. 301020</name>
    <dbReference type="NCBI Taxonomy" id="629261"/>
    <lineage>
        <taxon>Bacteria</taxon>
        <taxon>Pseudomonadati</taxon>
        <taxon>Pseudomonadota</taxon>
        <taxon>Gammaproteobacteria</taxon>
        <taxon>Pseudomonadales</taxon>
        <taxon>Pseudomonadaceae</taxon>
        <taxon>Pseudomonas</taxon>
        <taxon>Pseudomonas amygdali</taxon>
    </lineage>
</organism>
<accession>A0A656GM93</accession>
<gene>
    <name evidence="1" type="ORF">PSYMO_37961</name>
</gene>
<dbReference type="AlphaFoldDB" id="A0A656GM93"/>
<sequence length="34" mass="3994">ATYRTIIKVIAVTVRYGYRTAYDANPEQIKKAYR</sequence>
<proteinExistence type="predicted"/>
<feature type="non-terminal residue" evidence="1">
    <location>
        <position position="34"/>
    </location>
</feature>
<feature type="non-terminal residue" evidence="1">
    <location>
        <position position="1"/>
    </location>
</feature>
<dbReference type="EMBL" id="AEAG01003112">
    <property type="protein sequence ID" value="EGH26962.1"/>
    <property type="molecule type" value="Genomic_DNA"/>
</dbReference>
<comment type="caution">
    <text evidence="1">The sequence shown here is derived from an EMBL/GenBank/DDBJ whole genome shotgun (WGS) entry which is preliminary data.</text>
</comment>
<name>A0A656GM93_PSEA0</name>
<protein>
    <submittedName>
        <fullName evidence="1">Uncharacterized protein</fullName>
    </submittedName>
</protein>
<evidence type="ECO:0000313" key="2">
    <source>
        <dbReference type="Proteomes" id="UP000003465"/>
    </source>
</evidence>